<accession>A0A381TV27</accession>
<dbReference type="GO" id="GO:0005506">
    <property type="term" value="F:iron ion binding"/>
    <property type="evidence" value="ECO:0007669"/>
    <property type="project" value="InterPro"/>
</dbReference>
<dbReference type="SUPFAM" id="SSF46626">
    <property type="entry name" value="Cytochrome c"/>
    <property type="match status" value="1"/>
</dbReference>
<evidence type="ECO:0000256" key="3">
    <source>
        <dbReference type="ARBA" id="ARBA00022723"/>
    </source>
</evidence>
<dbReference type="PANTHER" id="PTHR40942:SF4">
    <property type="entry name" value="CYTOCHROME C5"/>
    <property type="match status" value="1"/>
</dbReference>
<dbReference type="InterPro" id="IPR009056">
    <property type="entry name" value="Cyt_c-like_dom"/>
</dbReference>
<dbReference type="PANTHER" id="PTHR40942">
    <property type="match status" value="1"/>
</dbReference>
<keyword evidence="3" id="KW-0479">Metal-binding</keyword>
<evidence type="ECO:0000256" key="1">
    <source>
        <dbReference type="ARBA" id="ARBA00022448"/>
    </source>
</evidence>
<dbReference type="GO" id="GO:0009055">
    <property type="term" value="F:electron transfer activity"/>
    <property type="evidence" value="ECO:0007669"/>
    <property type="project" value="InterPro"/>
</dbReference>
<proteinExistence type="predicted"/>
<feature type="domain" description="Cytochrome c" evidence="6">
    <location>
        <begin position="40"/>
        <end position="124"/>
    </location>
</feature>
<keyword evidence="4" id="KW-0249">Electron transport</keyword>
<name>A0A381TV27_9ZZZZ</name>
<evidence type="ECO:0000256" key="2">
    <source>
        <dbReference type="ARBA" id="ARBA00022617"/>
    </source>
</evidence>
<keyword evidence="1" id="KW-0813">Transport</keyword>
<keyword evidence="5" id="KW-0408">Iron</keyword>
<dbReference type="InterPro" id="IPR002323">
    <property type="entry name" value="Cyt_CIE"/>
</dbReference>
<dbReference type="Gene3D" id="1.10.760.10">
    <property type="entry name" value="Cytochrome c-like domain"/>
    <property type="match status" value="1"/>
</dbReference>
<dbReference type="InterPro" id="IPR036909">
    <property type="entry name" value="Cyt_c-like_dom_sf"/>
</dbReference>
<protein>
    <recommendedName>
        <fullName evidence="6">Cytochrome c domain-containing protein</fullName>
    </recommendedName>
</protein>
<dbReference type="GO" id="GO:0020037">
    <property type="term" value="F:heme binding"/>
    <property type="evidence" value="ECO:0007669"/>
    <property type="project" value="InterPro"/>
</dbReference>
<sequence length="133" mass="14717">MSTKLTLLIILVLSLLALNCINNKKDNIYNRIDFNSIKPGTLAKGENIYNNVCASCHRYGTAGAATMFDFRSWNKSANKGMDKVLDNVMEGYNGALGVMPPKGNCLSCSDEDIRASVIYIYKKVKDNKEKIAN</sequence>
<reference evidence="7" key="1">
    <citation type="submission" date="2018-05" db="EMBL/GenBank/DDBJ databases">
        <authorList>
            <person name="Lanie J.A."/>
            <person name="Ng W.-L."/>
            <person name="Kazmierczak K.M."/>
            <person name="Andrzejewski T.M."/>
            <person name="Davidsen T.M."/>
            <person name="Wayne K.J."/>
            <person name="Tettelin H."/>
            <person name="Glass J.I."/>
            <person name="Rusch D."/>
            <person name="Podicherti R."/>
            <person name="Tsui H.-C.T."/>
            <person name="Winkler M.E."/>
        </authorList>
    </citation>
    <scope>NUCLEOTIDE SEQUENCE</scope>
</reference>
<gene>
    <name evidence="7" type="ORF">METZ01_LOCUS70787</name>
</gene>
<dbReference type="Pfam" id="PF13442">
    <property type="entry name" value="Cytochrome_CBB3"/>
    <property type="match status" value="1"/>
</dbReference>
<dbReference type="PROSITE" id="PS51007">
    <property type="entry name" value="CYTC"/>
    <property type="match status" value="1"/>
</dbReference>
<dbReference type="AlphaFoldDB" id="A0A381TV27"/>
<keyword evidence="2" id="KW-0349">Heme</keyword>
<evidence type="ECO:0000256" key="5">
    <source>
        <dbReference type="ARBA" id="ARBA00023004"/>
    </source>
</evidence>
<evidence type="ECO:0000259" key="6">
    <source>
        <dbReference type="PROSITE" id="PS51007"/>
    </source>
</evidence>
<dbReference type="PRINTS" id="PR00607">
    <property type="entry name" value="CYTCHROMECIE"/>
</dbReference>
<evidence type="ECO:0000256" key="4">
    <source>
        <dbReference type="ARBA" id="ARBA00022982"/>
    </source>
</evidence>
<dbReference type="EMBL" id="UINC01004937">
    <property type="protein sequence ID" value="SVA17933.1"/>
    <property type="molecule type" value="Genomic_DNA"/>
</dbReference>
<evidence type="ECO:0000313" key="7">
    <source>
        <dbReference type="EMBL" id="SVA17933.1"/>
    </source>
</evidence>
<organism evidence="7">
    <name type="scientific">marine metagenome</name>
    <dbReference type="NCBI Taxonomy" id="408172"/>
    <lineage>
        <taxon>unclassified sequences</taxon>
        <taxon>metagenomes</taxon>
        <taxon>ecological metagenomes</taxon>
    </lineage>
</organism>